<organism evidence="3 4">
    <name type="scientific">Coccomyxa subellipsoidea (strain C-169)</name>
    <name type="common">Green microalga</name>
    <dbReference type="NCBI Taxonomy" id="574566"/>
    <lineage>
        <taxon>Eukaryota</taxon>
        <taxon>Viridiplantae</taxon>
        <taxon>Chlorophyta</taxon>
        <taxon>core chlorophytes</taxon>
        <taxon>Trebouxiophyceae</taxon>
        <taxon>Trebouxiophyceae incertae sedis</taxon>
        <taxon>Coccomyxaceae</taxon>
        <taxon>Coccomyxa</taxon>
        <taxon>Coccomyxa subellipsoidea</taxon>
    </lineage>
</organism>
<dbReference type="GeneID" id="17040540"/>
<keyword evidence="4" id="KW-1185">Reference proteome</keyword>
<accession>I0YVY3</accession>
<sequence>MLSNLGFSQCFQWHLAWLMGVLVTSFSNPACSFDTKTTNSKLLERSRWPLKPPCLQAFVRQRAWLSPCRKDLCMIRAQTYLFSRNAGIKAARCIVFWDLDNIMPKKIRMEHTCEALKAATASAVGTVEIHQLTAADVFILAYATECTLKMINFPALKRVPNVKVVPVASHRQAADQVIIRHMTALVNERSPDVALAIVSCDNDFASVLSYCRGRGCPTVCIGRARRRHGPAEISERELMQWRKRPLPAAAAVAVCWEHIASPDLCTTERKKQAAETTGCSASKQLASG</sequence>
<dbReference type="GO" id="GO:0004540">
    <property type="term" value="F:RNA nuclease activity"/>
    <property type="evidence" value="ECO:0007669"/>
    <property type="project" value="InterPro"/>
</dbReference>
<gene>
    <name evidence="3" type="ORF">COCSUDRAFT_53579</name>
</gene>
<dbReference type="EMBL" id="AGSI01000009">
    <property type="protein sequence ID" value="EIE22552.1"/>
    <property type="molecule type" value="Genomic_DNA"/>
</dbReference>
<evidence type="ECO:0000313" key="3">
    <source>
        <dbReference type="EMBL" id="EIE22552.1"/>
    </source>
</evidence>
<evidence type="ECO:0000313" key="4">
    <source>
        <dbReference type="Proteomes" id="UP000007264"/>
    </source>
</evidence>
<dbReference type="PANTHER" id="PTHR35744:SF4">
    <property type="entry name" value="OS04G0464600 PROTEIN"/>
    <property type="match status" value="1"/>
</dbReference>
<dbReference type="Pfam" id="PF01936">
    <property type="entry name" value="NYN"/>
    <property type="match status" value="1"/>
</dbReference>
<evidence type="ECO:0000256" key="1">
    <source>
        <dbReference type="SAM" id="SignalP"/>
    </source>
</evidence>
<dbReference type="Proteomes" id="UP000007264">
    <property type="component" value="Unassembled WGS sequence"/>
</dbReference>
<dbReference type="KEGG" id="csl:COCSUDRAFT_53579"/>
<dbReference type="InterPro" id="IPR021139">
    <property type="entry name" value="NYN"/>
</dbReference>
<protein>
    <recommendedName>
        <fullName evidence="2">NYN domain-containing protein</fullName>
    </recommendedName>
</protein>
<dbReference type="PANTHER" id="PTHR35744">
    <property type="entry name" value="C2H2-TYPE DOMAIN-CONTAINING PROTEIN"/>
    <property type="match status" value="1"/>
</dbReference>
<feature type="chain" id="PRO_5003637344" description="NYN domain-containing protein" evidence="1">
    <location>
        <begin position="33"/>
        <end position="288"/>
    </location>
</feature>
<evidence type="ECO:0000259" key="2">
    <source>
        <dbReference type="Pfam" id="PF01936"/>
    </source>
</evidence>
<proteinExistence type="predicted"/>
<dbReference type="RefSeq" id="XP_005647096.1">
    <property type="nucleotide sequence ID" value="XM_005647039.1"/>
</dbReference>
<feature type="signal peptide" evidence="1">
    <location>
        <begin position="1"/>
        <end position="32"/>
    </location>
</feature>
<comment type="caution">
    <text evidence="3">The sequence shown here is derived from an EMBL/GenBank/DDBJ whole genome shotgun (WGS) entry which is preliminary data.</text>
</comment>
<dbReference type="AlphaFoldDB" id="I0YVY3"/>
<feature type="domain" description="NYN" evidence="2">
    <location>
        <begin position="94"/>
        <end position="223"/>
    </location>
</feature>
<reference evidence="3 4" key="1">
    <citation type="journal article" date="2012" name="Genome Biol.">
        <title>The genome of the polar eukaryotic microalga coccomyxa subellipsoidea reveals traits of cold adaptation.</title>
        <authorList>
            <person name="Blanc G."/>
            <person name="Agarkova I."/>
            <person name="Grimwood J."/>
            <person name="Kuo A."/>
            <person name="Brueggeman A."/>
            <person name="Dunigan D."/>
            <person name="Gurnon J."/>
            <person name="Ladunga I."/>
            <person name="Lindquist E."/>
            <person name="Lucas S."/>
            <person name="Pangilinan J."/>
            <person name="Proschold T."/>
            <person name="Salamov A."/>
            <person name="Schmutz J."/>
            <person name="Weeks D."/>
            <person name="Yamada T."/>
            <person name="Claverie J.M."/>
            <person name="Grigoriev I."/>
            <person name="Van Etten J."/>
            <person name="Lomsadze A."/>
            <person name="Borodovsky M."/>
        </authorList>
    </citation>
    <scope>NUCLEOTIDE SEQUENCE [LARGE SCALE GENOMIC DNA]</scope>
    <source>
        <strain evidence="3 4">C-169</strain>
    </source>
</reference>
<keyword evidence="1" id="KW-0732">Signal</keyword>
<name>I0YVY3_COCSC</name>